<feature type="region of interest" description="Disordered" evidence="2">
    <location>
        <begin position="1"/>
        <end position="27"/>
    </location>
</feature>
<dbReference type="EMBL" id="JANAWD010000325">
    <property type="protein sequence ID" value="KAJ3481364.1"/>
    <property type="molecule type" value="Genomic_DNA"/>
</dbReference>
<feature type="coiled-coil region" evidence="1">
    <location>
        <begin position="208"/>
        <end position="236"/>
    </location>
</feature>
<dbReference type="InterPro" id="IPR031824">
    <property type="entry name" value="RNF220_mid"/>
</dbReference>
<organism evidence="4 5">
    <name type="scientific">Meripilus lineatus</name>
    <dbReference type="NCBI Taxonomy" id="2056292"/>
    <lineage>
        <taxon>Eukaryota</taxon>
        <taxon>Fungi</taxon>
        <taxon>Dikarya</taxon>
        <taxon>Basidiomycota</taxon>
        <taxon>Agaricomycotina</taxon>
        <taxon>Agaricomycetes</taxon>
        <taxon>Polyporales</taxon>
        <taxon>Meripilaceae</taxon>
        <taxon>Meripilus</taxon>
    </lineage>
</organism>
<feature type="region of interest" description="Disordered" evidence="2">
    <location>
        <begin position="294"/>
        <end position="317"/>
    </location>
</feature>
<proteinExistence type="predicted"/>
<sequence>MSRVAKGKKRALRETPEEDTAPVASTSTIPVQLVPIKKPKRAVTRKCPVCEEDIPVRLLDVHTELEAERVEDIIKSIGSTEVLEQAEPDDGLTARTRRSALKARKSMGISQPYASSSKLVLVSSEMSLEIVDKTLKTIKRRRKQRNAKLREMTKDEEDITGLSGYRGGRGRWAGRGDGEGTVCPVCIKVIAGDPDVVEAHVDACLAHQAALQDAREREERERRAREEQEADAWEEIDVDGDVRISVTDGATFRGTGFDTRDRTLQDVDDDIDIDGEDDVLYGAAQFTEGDIVMAPNASGQSSHTHSSDNNEEEAEEKGLQDLVAQGKLIVKQDGAVLGTMEEVASVDEVVEQVRKSGDALALISALQSRVKILVCTPPFLCPNPPAHVCAIGGITNPVIVTTLALSDLHRPIFRTYGVDGLLAYVLSRMLVEVLRIY</sequence>
<evidence type="ECO:0000313" key="5">
    <source>
        <dbReference type="Proteomes" id="UP001212997"/>
    </source>
</evidence>
<dbReference type="PANTHER" id="PTHR13459:SF1">
    <property type="entry name" value="E3 UBIQUITIN-PROTEIN LIGASE RNF220 ISOFORM X1"/>
    <property type="match status" value="1"/>
</dbReference>
<reference evidence="4" key="1">
    <citation type="submission" date="2022-07" db="EMBL/GenBank/DDBJ databases">
        <title>Genome Sequence of Physisporinus lineatus.</title>
        <authorList>
            <person name="Buettner E."/>
        </authorList>
    </citation>
    <scope>NUCLEOTIDE SEQUENCE</scope>
    <source>
        <strain evidence="4">VT162</strain>
    </source>
</reference>
<dbReference type="GO" id="GO:0061630">
    <property type="term" value="F:ubiquitin protein ligase activity"/>
    <property type="evidence" value="ECO:0007669"/>
    <property type="project" value="TreeGrafter"/>
</dbReference>
<comment type="caution">
    <text evidence="4">The sequence shown here is derived from an EMBL/GenBank/DDBJ whole genome shotgun (WGS) entry which is preliminary data.</text>
</comment>
<evidence type="ECO:0000313" key="4">
    <source>
        <dbReference type="EMBL" id="KAJ3481364.1"/>
    </source>
</evidence>
<evidence type="ECO:0000259" key="3">
    <source>
        <dbReference type="Pfam" id="PF15926"/>
    </source>
</evidence>
<name>A0AAD5V0A9_9APHY</name>
<dbReference type="GO" id="GO:0016567">
    <property type="term" value="P:protein ubiquitination"/>
    <property type="evidence" value="ECO:0007669"/>
    <property type="project" value="TreeGrafter"/>
</dbReference>
<dbReference type="PANTHER" id="PTHR13459">
    <property type="entry name" value="E3 UBIQUITIN-PROTEIN LIGASE RNF220 ISOFORM X1"/>
    <property type="match status" value="1"/>
</dbReference>
<dbReference type="InterPro" id="IPR052443">
    <property type="entry name" value="E3_ubiq-ligase_RNF220-like"/>
</dbReference>
<dbReference type="Proteomes" id="UP001212997">
    <property type="component" value="Unassembled WGS sequence"/>
</dbReference>
<feature type="compositionally biased region" description="Basic residues" evidence="2">
    <location>
        <begin position="1"/>
        <end position="11"/>
    </location>
</feature>
<accession>A0AAD5V0A9</accession>
<evidence type="ECO:0000256" key="2">
    <source>
        <dbReference type="SAM" id="MobiDB-lite"/>
    </source>
</evidence>
<protein>
    <recommendedName>
        <fullName evidence="3">E3 ubiquitin-protein ligase RNF220 middle domain-containing protein</fullName>
    </recommendedName>
</protein>
<dbReference type="AlphaFoldDB" id="A0AAD5V0A9"/>
<evidence type="ECO:0000256" key="1">
    <source>
        <dbReference type="SAM" id="Coils"/>
    </source>
</evidence>
<keyword evidence="5" id="KW-1185">Reference proteome</keyword>
<keyword evidence="1" id="KW-0175">Coiled coil</keyword>
<gene>
    <name evidence="4" type="ORF">NLI96_g7708</name>
</gene>
<feature type="domain" description="E3 ubiquitin-protein ligase RNF220 middle" evidence="3">
    <location>
        <begin position="46"/>
        <end position="296"/>
    </location>
</feature>
<dbReference type="Pfam" id="PF15926">
    <property type="entry name" value="RNF220"/>
    <property type="match status" value="1"/>
</dbReference>